<reference evidence="2 3" key="1">
    <citation type="submission" date="2019-02" db="EMBL/GenBank/DDBJ databases">
        <title>Deep-cultivation of Planctomycetes and their phenomic and genomic characterization uncovers novel biology.</title>
        <authorList>
            <person name="Wiegand S."/>
            <person name="Jogler M."/>
            <person name="Boedeker C."/>
            <person name="Pinto D."/>
            <person name="Vollmers J."/>
            <person name="Rivas-Marin E."/>
            <person name="Kohn T."/>
            <person name="Peeters S.H."/>
            <person name="Heuer A."/>
            <person name="Rast P."/>
            <person name="Oberbeckmann S."/>
            <person name="Bunk B."/>
            <person name="Jeske O."/>
            <person name="Meyerdierks A."/>
            <person name="Storesund J.E."/>
            <person name="Kallscheuer N."/>
            <person name="Luecker S."/>
            <person name="Lage O.M."/>
            <person name="Pohl T."/>
            <person name="Merkel B.J."/>
            <person name="Hornburger P."/>
            <person name="Mueller R.-W."/>
            <person name="Bruemmer F."/>
            <person name="Labrenz M."/>
            <person name="Spormann A.M."/>
            <person name="Op Den Camp H."/>
            <person name="Overmann J."/>
            <person name="Amann R."/>
            <person name="Jetten M.S.M."/>
            <person name="Mascher T."/>
            <person name="Medema M.H."/>
            <person name="Devos D.P."/>
            <person name="Kaster A.-K."/>
            <person name="Ovreas L."/>
            <person name="Rohde M."/>
            <person name="Galperin M.Y."/>
            <person name="Jogler C."/>
        </authorList>
    </citation>
    <scope>NUCLEOTIDE SEQUENCE [LARGE SCALE GENOMIC DNA]</scope>
    <source>
        <strain evidence="2 3">Pla123a</strain>
    </source>
</reference>
<accession>A0A5C5XPL4</accession>
<dbReference type="Proteomes" id="UP000318478">
    <property type="component" value="Unassembled WGS sequence"/>
</dbReference>
<dbReference type="EMBL" id="SJPO01000021">
    <property type="protein sequence ID" value="TWT65166.1"/>
    <property type="molecule type" value="Genomic_DNA"/>
</dbReference>
<keyword evidence="3" id="KW-1185">Reference proteome</keyword>
<organism evidence="2 3">
    <name type="scientific">Posidoniimonas polymericola</name>
    <dbReference type="NCBI Taxonomy" id="2528002"/>
    <lineage>
        <taxon>Bacteria</taxon>
        <taxon>Pseudomonadati</taxon>
        <taxon>Planctomycetota</taxon>
        <taxon>Planctomycetia</taxon>
        <taxon>Pirellulales</taxon>
        <taxon>Lacipirellulaceae</taxon>
        <taxon>Posidoniimonas</taxon>
    </lineage>
</organism>
<protein>
    <submittedName>
        <fullName evidence="2">Uncharacterized protein</fullName>
    </submittedName>
</protein>
<evidence type="ECO:0000313" key="2">
    <source>
        <dbReference type="EMBL" id="TWT65166.1"/>
    </source>
</evidence>
<feature type="region of interest" description="Disordered" evidence="1">
    <location>
        <begin position="1"/>
        <end position="33"/>
    </location>
</feature>
<feature type="compositionally biased region" description="Basic and acidic residues" evidence="1">
    <location>
        <begin position="8"/>
        <end position="19"/>
    </location>
</feature>
<evidence type="ECO:0000313" key="3">
    <source>
        <dbReference type="Proteomes" id="UP000318478"/>
    </source>
</evidence>
<dbReference type="AlphaFoldDB" id="A0A5C5XPL4"/>
<comment type="caution">
    <text evidence="2">The sequence shown here is derived from an EMBL/GenBank/DDBJ whole genome shotgun (WGS) entry which is preliminary data.</text>
</comment>
<evidence type="ECO:0000256" key="1">
    <source>
        <dbReference type="SAM" id="MobiDB-lite"/>
    </source>
</evidence>
<sequence>MIGRNKLLKSDGRGLEARSKPVSPSERLSRHMLRPGRLLTLPQSQLLERQAMPWQQPILPIIASDQ</sequence>
<name>A0A5C5XPL4_9BACT</name>
<gene>
    <name evidence="2" type="ORF">Pla123a_49230</name>
</gene>
<proteinExistence type="predicted"/>